<comment type="caution">
    <text evidence="3">The sequence shown here is derived from an EMBL/GenBank/DDBJ whole genome shotgun (WGS) entry which is preliminary data.</text>
</comment>
<feature type="region of interest" description="Disordered" evidence="1">
    <location>
        <begin position="34"/>
        <end position="63"/>
    </location>
</feature>
<dbReference type="EMBL" id="JAJEQN010000035">
    <property type="protein sequence ID" value="MCC2222436.1"/>
    <property type="molecule type" value="Genomic_DNA"/>
</dbReference>
<proteinExistence type="predicted"/>
<keyword evidence="2" id="KW-0732">Signal</keyword>
<dbReference type="RefSeq" id="WP_227100979.1">
    <property type="nucleotide sequence ID" value="NZ_JAJEQN010000035.1"/>
</dbReference>
<name>A0AAE3E5T7_9FIRM</name>
<reference evidence="3 4" key="1">
    <citation type="submission" date="2021-10" db="EMBL/GenBank/DDBJ databases">
        <title>Anaerobic single-cell dispensing facilitates the cultivation of human gut bacteria.</title>
        <authorList>
            <person name="Afrizal A."/>
        </authorList>
    </citation>
    <scope>NUCLEOTIDE SEQUENCE [LARGE SCALE GENOMIC DNA]</scope>
    <source>
        <strain evidence="3 4">CLA-AA-H224</strain>
    </source>
</reference>
<organism evidence="3 4">
    <name type="scientific">Anthropogastromicrobium aceti</name>
    <dbReference type="NCBI Taxonomy" id="2981768"/>
    <lineage>
        <taxon>Bacteria</taxon>
        <taxon>Bacillati</taxon>
        <taxon>Bacillota</taxon>
        <taxon>Clostridia</taxon>
        <taxon>Lachnospirales</taxon>
        <taxon>Lachnospiraceae</taxon>
        <taxon>Anthropogastromicrobium</taxon>
    </lineage>
</organism>
<evidence type="ECO:0000313" key="4">
    <source>
        <dbReference type="Proteomes" id="UP001198200"/>
    </source>
</evidence>
<feature type="chain" id="PRO_5042006461" evidence="2">
    <location>
        <begin position="29"/>
        <end position="63"/>
    </location>
</feature>
<evidence type="ECO:0000313" key="3">
    <source>
        <dbReference type="EMBL" id="MCC2222436.1"/>
    </source>
</evidence>
<feature type="signal peptide" evidence="2">
    <location>
        <begin position="1"/>
        <end position="28"/>
    </location>
</feature>
<keyword evidence="4" id="KW-1185">Reference proteome</keyword>
<evidence type="ECO:0000256" key="1">
    <source>
        <dbReference type="SAM" id="MobiDB-lite"/>
    </source>
</evidence>
<evidence type="ECO:0000256" key="2">
    <source>
        <dbReference type="SAM" id="SignalP"/>
    </source>
</evidence>
<sequence>MKKFKVVCFTLLAASAIASTFYFTTAKAANSKNPDTIIETEEASTEEQPSILPQNDRPSKVGS</sequence>
<accession>A0AAE3E5T7</accession>
<protein>
    <submittedName>
        <fullName evidence="3">Uncharacterized protein</fullName>
    </submittedName>
</protein>
<gene>
    <name evidence="3" type="ORF">LKD48_12475</name>
</gene>
<dbReference type="Proteomes" id="UP001198200">
    <property type="component" value="Unassembled WGS sequence"/>
</dbReference>
<dbReference type="AlphaFoldDB" id="A0AAE3E5T7"/>